<proteinExistence type="inferred from homology"/>
<dbReference type="InterPro" id="IPR008978">
    <property type="entry name" value="HSP20-like_chaperone"/>
</dbReference>
<comment type="similarity">
    <text evidence="1 2">Belongs to the small heat shock protein (HSP20) family.</text>
</comment>
<feature type="domain" description="SHSP" evidence="3">
    <location>
        <begin position="45"/>
        <end position="156"/>
    </location>
</feature>
<dbReference type="AlphaFoldDB" id="L0DNB5"/>
<dbReference type="PROSITE" id="PS01031">
    <property type="entry name" value="SHSP"/>
    <property type="match status" value="1"/>
</dbReference>
<dbReference type="KEGG" id="saci:Sinac_6065"/>
<evidence type="ECO:0000256" key="1">
    <source>
        <dbReference type="PROSITE-ProRule" id="PRU00285"/>
    </source>
</evidence>
<dbReference type="InterPro" id="IPR031107">
    <property type="entry name" value="Small_HSP"/>
</dbReference>
<keyword evidence="5" id="KW-1185">Reference proteome</keyword>
<dbReference type="HOGENOM" id="CLU_046737_12_2_0"/>
<reference evidence="4 5" key="1">
    <citation type="submission" date="2012-02" db="EMBL/GenBank/DDBJ databases">
        <title>Complete sequence of chromosome of Singulisphaera acidiphila DSM 18658.</title>
        <authorList>
            <consortium name="US DOE Joint Genome Institute (JGI-PGF)"/>
            <person name="Lucas S."/>
            <person name="Copeland A."/>
            <person name="Lapidus A."/>
            <person name="Glavina del Rio T."/>
            <person name="Dalin E."/>
            <person name="Tice H."/>
            <person name="Bruce D."/>
            <person name="Goodwin L."/>
            <person name="Pitluck S."/>
            <person name="Peters L."/>
            <person name="Ovchinnikova G."/>
            <person name="Chertkov O."/>
            <person name="Kyrpides N."/>
            <person name="Mavromatis K."/>
            <person name="Ivanova N."/>
            <person name="Brettin T."/>
            <person name="Detter J.C."/>
            <person name="Han C."/>
            <person name="Larimer F."/>
            <person name="Land M."/>
            <person name="Hauser L."/>
            <person name="Markowitz V."/>
            <person name="Cheng J.-F."/>
            <person name="Hugenholtz P."/>
            <person name="Woyke T."/>
            <person name="Wu D."/>
            <person name="Tindall B."/>
            <person name="Pomrenke H."/>
            <person name="Brambilla E."/>
            <person name="Klenk H.-P."/>
            <person name="Eisen J.A."/>
        </authorList>
    </citation>
    <scope>NUCLEOTIDE SEQUENCE [LARGE SCALE GENOMIC DNA]</scope>
    <source>
        <strain evidence="5">ATCC BAA-1392 / DSM 18658 / VKM B-2454 / MOB10</strain>
    </source>
</reference>
<sequence length="156" mass="17378">MARPIPWRREISAPFHVIQNELNRLMEEYWNPARLGPSEPAPMDLEPTGWSPAVDMFETVDEIILVAELPGVDPASIDLSVTGNVLSLRGVKNPDASIEGQTPLHERQFGTFHRQIVLSNQVNFDAAQAEARLGVLRVKLPKQDVAKPRTIPVQNV</sequence>
<evidence type="ECO:0000256" key="2">
    <source>
        <dbReference type="RuleBase" id="RU003616"/>
    </source>
</evidence>
<dbReference type="PANTHER" id="PTHR11527">
    <property type="entry name" value="HEAT-SHOCK PROTEIN 20 FAMILY MEMBER"/>
    <property type="match status" value="1"/>
</dbReference>
<evidence type="ECO:0000313" key="5">
    <source>
        <dbReference type="Proteomes" id="UP000010798"/>
    </source>
</evidence>
<evidence type="ECO:0000259" key="3">
    <source>
        <dbReference type="PROSITE" id="PS01031"/>
    </source>
</evidence>
<gene>
    <name evidence="4" type="ordered locus">Sinac_6065</name>
</gene>
<dbReference type="CDD" id="cd06464">
    <property type="entry name" value="ACD_sHsps-like"/>
    <property type="match status" value="1"/>
</dbReference>
<dbReference type="STRING" id="886293.Sinac_6065"/>
<dbReference type="RefSeq" id="WP_015249261.1">
    <property type="nucleotide sequence ID" value="NC_019892.1"/>
</dbReference>
<protein>
    <submittedName>
        <fullName evidence="4">Molecular chaperone (Small heat shock protein)</fullName>
    </submittedName>
</protein>
<evidence type="ECO:0000313" key="4">
    <source>
        <dbReference type="EMBL" id="AGA30171.1"/>
    </source>
</evidence>
<dbReference type="Pfam" id="PF00011">
    <property type="entry name" value="HSP20"/>
    <property type="match status" value="1"/>
</dbReference>
<accession>L0DNB5</accession>
<dbReference type="InterPro" id="IPR002068">
    <property type="entry name" value="A-crystallin/Hsp20_dom"/>
</dbReference>
<dbReference type="OrthoDB" id="9811615at2"/>
<dbReference type="eggNOG" id="COG0071">
    <property type="taxonomic scope" value="Bacteria"/>
</dbReference>
<organism evidence="4 5">
    <name type="scientific">Singulisphaera acidiphila (strain ATCC BAA-1392 / DSM 18658 / VKM B-2454 / MOB10)</name>
    <dbReference type="NCBI Taxonomy" id="886293"/>
    <lineage>
        <taxon>Bacteria</taxon>
        <taxon>Pseudomonadati</taxon>
        <taxon>Planctomycetota</taxon>
        <taxon>Planctomycetia</taxon>
        <taxon>Isosphaerales</taxon>
        <taxon>Isosphaeraceae</taxon>
        <taxon>Singulisphaera</taxon>
    </lineage>
</organism>
<name>L0DNB5_SINAD</name>
<dbReference type="Proteomes" id="UP000010798">
    <property type="component" value="Chromosome"/>
</dbReference>
<keyword evidence="4" id="KW-0346">Stress response</keyword>
<dbReference type="EMBL" id="CP003364">
    <property type="protein sequence ID" value="AGA30171.1"/>
    <property type="molecule type" value="Genomic_DNA"/>
</dbReference>
<dbReference type="Gene3D" id="2.60.40.790">
    <property type="match status" value="1"/>
</dbReference>
<dbReference type="SUPFAM" id="SSF49764">
    <property type="entry name" value="HSP20-like chaperones"/>
    <property type="match status" value="1"/>
</dbReference>